<comment type="caution">
    <text evidence="2">The sequence shown here is derived from an EMBL/GenBank/DDBJ whole genome shotgun (WGS) entry which is preliminary data.</text>
</comment>
<dbReference type="SUPFAM" id="SSF53474">
    <property type="entry name" value="alpha/beta-Hydrolases"/>
    <property type="match status" value="1"/>
</dbReference>
<dbReference type="EMBL" id="MQWD01000001">
    <property type="protein sequence ID" value="PAP78488.1"/>
    <property type="molecule type" value="Genomic_DNA"/>
</dbReference>
<dbReference type="AlphaFoldDB" id="A0A271J5B0"/>
<evidence type="ECO:0000313" key="3">
    <source>
        <dbReference type="Proteomes" id="UP000216339"/>
    </source>
</evidence>
<name>A0A271J5B0_9BACT</name>
<dbReference type="RefSeq" id="WP_095512165.1">
    <property type="nucleotide sequence ID" value="NZ_MQWD01000001.1"/>
</dbReference>
<dbReference type="PANTHER" id="PTHR37946:SF1">
    <property type="entry name" value="SLL1969 PROTEIN"/>
    <property type="match status" value="1"/>
</dbReference>
<reference evidence="2 3" key="1">
    <citation type="submission" date="2016-11" db="EMBL/GenBank/DDBJ databases">
        <title>Study of marine rhodopsin-containing bacteria.</title>
        <authorList>
            <person name="Yoshizawa S."/>
            <person name="Kumagai Y."/>
            <person name="Kogure K."/>
        </authorList>
    </citation>
    <scope>NUCLEOTIDE SEQUENCE [LARGE SCALE GENOMIC DNA]</scope>
    <source>
        <strain evidence="2 3">SAORIC-28</strain>
    </source>
</reference>
<gene>
    <name evidence="2" type="ORF">BSZ37_19690</name>
</gene>
<dbReference type="OrthoDB" id="9775557at2"/>
<organism evidence="2 3">
    <name type="scientific">Rubrivirga marina</name>
    <dbReference type="NCBI Taxonomy" id="1196024"/>
    <lineage>
        <taxon>Bacteria</taxon>
        <taxon>Pseudomonadati</taxon>
        <taxon>Rhodothermota</taxon>
        <taxon>Rhodothermia</taxon>
        <taxon>Rhodothermales</taxon>
        <taxon>Rubricoccaceae</taxon>
        <taxon>Rubrivirga</taxon>
    </lineage>
</organism>
<feature type="domain" description="AB hydrolase-1" evidence="1">
    <location>
        <begin position="5"/>
        <end position="133"/>
    </location>
</feature>
<dbReference type="PANTHER" id="PTHR37946">
    <property type="entry name" value="SLL1969 PROTEIN"/>
    <property type="match status" value="1"/>
</dbReference>
<dbReference type="InterPro" id="IPR029058">
    <property type="entry name" value="AB_hydrolase_fold"/>
</dbReference>
<sequence length="224" mass="23552">MPDPVLLLHGLGRTGLSMLPMARALRTAGFDPHVVDYPSRKHAIASLVDRVVVPRVDALLDEGAERVHFVTHSLGGVLVRAFAADRADAGEPLPKGSRAVMLAPPHAGSEVADALREREPFRSVLGPSLGELGTDEGTGPNALGPIRGVETGVIAGTRAIVPFGRLFDGPHDGLVSVDSAHAPDGLADRAVVPKTHALLMMSPTVIRLTVRFLWTGQFAEPEGA</sequence>
<evidence type="ECO:0000313" key="2">
    <source>
        <dbReference type="EMBL" id="PAP78488.1"/>
    </source>
</evidence>
<proteinExistence type="predicted"/>
<dbReference type="InterPro" id="IPR000073">
    <property type="entry name" value="AB_hydrolase_1"/>
</dbReference>
<dbReference type="Proteomes" id="UP000216339">
    <property type="component" value="Unassembled WGS sequence"/>
</dbReference>
<dbReference type="Pfam" id="PF12697">
    <property type="entry name" value="Abhydrolase_6"/>
    <property type="match status" value="1"/>
</dbReference>
<dbReference type="Gene3D" id="3.40.50.1820">
    <property type="entry name" value="alpha/beta hydrolase"/>
    <property type="match status" value="1"/>
</dbReference>
<evidence type="ECO:0000259" key="1">
    <source>
        <dbReference type="Pfam" id="PF12697"/>
    </source>
</evidence>
<accession>A0A271J5B0</accession>
<keyword evidence="3" id="KW-1185">Reference proteome</keyword>
<protein>
    <recommendedName>
        <fullName evidence="1">AB hydrolase-1 domain-containing protein</fullName>
    </recommendedName>
</protein>